<dbReference type="AlphaFoldDB" id="A0A232EI81"/>
<protein>
    <submittedName>
        <fullName evidence="1">Uncharacterized protein</fullName>
    </submittedName>
</protein>
<accession>A0A232EI81</accession>
<sequence>MYVCVCMCTVIFLELLGEYQSNLTCIFLDSEFSKNIYFFIFPTIFYFMANF</sequence>
<dbReference type="Proteomes" id="UP000215335">
    <property type="component" value="Unassembled WGS sequence"/>
</dbReference>
<gene>
    <name evidence="1" type="ORF">TSAR_001760</name>
</gene>
<reference evidence="1 2" key="1">
    <citation type="journal article" date="2017" name="Curr. Biol.">
        <title>The Evolution of Venom by Co-option of Single-Copy Genes.</title>
        <authorList>
            <person name="Martinson E.O."/>
            <person name="Mrinalini"/>
            <person name="Kelkar Y.D."/>
            <person name="Chang C.H."/>
            <person name="Werren J.H."/>
        </authorList>
    </citation>
    <scope>NUCLEOTIDE SEQUENCE [LARGE SCALE GENOMIC DNA]</scope>
    <source>
        <strain evidence="1 2">Alberta</strain>
        <tissue evidence="1">Whole body</tissue>
    </source>
</reference>
<comment type="caution">
    <text evidence="1">The sequence shown here is derived from an EMBL/GenBank/DDBJ whole genome shotgun (WGS) entry which is preliminary data.</text>
</comment>
<dbReference type="EMBL" id="NNAY01004340">
    <property type="protein sequence ID" value="OXU18032.1"/>
    <property type="molecule type" value="Genomic_DNA"/>
</dbReference>
<name>A0A232EI81_9HYME</name>
<organism evidence="1 2">
    <name type="scientific">Trichomalopsis sarcophagae</name>
    <dbReference type="NCBI Taxonomy" id="543379"/>
    <lineage>
        <taxon>Eukaryota</taxon>
        <taxon>Metazoa</taxon>
        <taxon>Ecdysozoa</taxon>
        <taxon>Arthropoda</taxon>
        <taxon>Hexapoda</taxon>
        <taxon>Insecta</taxon>
        <taxon>Pterygota</taxon>
        <taxon>Neoptera</taxon>
        <taxon>Endopterygota</taxon>
        <taxon>Hymenoptera</taxon>
        <taxon>Apocrita</taxon>
        <taxon>Proctotrupomorpha</taxon>
        <taxon>Chalcidoidea</taxon>
        <taxon>Pteromalidae</taxon>
        <taxon>Pteromalinae</taxon>
        <taxon>Trichomalopsis</taxon>
    </lineage>
</organism>
<proteinExistence type="predicted"/>
<evidence type="ECO:0000313" key="2">
    <source>
        <dbReference type="Proteomes" id="UP000215335"/>
    </source>
</evidence>
<keyword evidence="2" id="KW-1185">Reference proteome</keyword>
<evidence type="ECO:0000313" key="1">
    <source>
        <dbReference type="EMBL" id="OXU18032.1"/>
    </source>
</evidence>